<dbReference type="InterPro" id="IPR016181">
    <property type="entry name" value="Acyl_CoA_acyltransferase"/>
</dbReference>
<evidence type="ECO:0000313" key="2">
    <source>
        <dbReference type="EMBL" id="KND32136.1"/>
    </source>
</evidence>
<dbReference type="SUPFAM" id="SSF55729">
    <property type="entry name" value="Acyl-CoA N-acyltransferases (Nat)"/>
    <property type="match status" value="1"/>
</dbReference>
<dbReference type="Gene3D" id="3.40.630.30">
    <property type="match status" value="1"/>
</dbReference>
<name>A0A0L0K2U2_9ACTN</name>
<dbReference type="InterPro" id="IPR051531">
    <property type="entry name" value="N-acetyltransferase"/>
</dbReference>
<organism evidence="2 3">
    <name type="scientific">Streptomyces acidiscabies</name>
    <dbReference type="NCBI Taxonomy" id="42234"/>
    <lineage>
        <taxon>Bacteria</taxon>
        <taxon>Bacillati</taxon>
        <taxon>Actinomycetota</taxon>
        <taxon>Actinomycetes</taxon>
        <taxon>Kitasatosporales</taxon>
        <taxon>Streptomycetaceae</taxon>
        <taxon>Streptomyces</taxon>
    </lineage>
</organism>
<dbReference type="PROSITE" id="PS51186">
    <property type="entry name" value="GNAT"/>
    <property type="match status" value="1"/>
</dbReference>
<dbReference type="CDD" id="cd04301">
    <property type="entry name" value="NAT_SF"/>
    <property type="match status" value="1"/>
</dbReference>
<proteinExistence type="predicted"/>
<sequence>MQQVNRHSARLSLRELSKDDVDAVHAIYGNSEATEHLSFTPRSLEEVDGIVTRSIGSAGADPRQEYALAVIENDGGGLVGFARLALDPHQQRAATIGFALRPDTWGKGYGKETVHLLLDLAFEDLGLHRVWAARAPLNMASEKTLISAGLVEEGRIRGHVHVRGAWRDSIVYGILKEEWSPVSTT</sequence>
<evidence type="ECO:0000313" key="3">
    <source>
        <dbReference type="Proteomes" id="UP000037151"/>
    </source>
</evidence>
<dbReference type="Proteomes" id="UP000037151">
    <property type="component" value="Unassembled WGS sequence"/>
</dbReference>
<dbReference type="RefSeq" id="WP_050372509.1">
    <property type="nucleotide sequence ID" value="NZ_KQ257823.1"/>
</dbReference>
<feature type="domain" description="N-acetyltransferase" evidence="1">
    <location>
        <begin position="11"/>
        <end position="177"/>
    </location>
</feature>
<evidence type="ECO:0000259" key="1">
    <source>
        <dbReference type="PROSITE" id="PS51186"/>
    </source>
</evidence>
<dbReference type="PATRIC" id="fig|42234.21.peg.5013"/>
<dbReference type="InterPro" id="IPR000182">
    <property type="entry name" value="GNAT_dom"/>
</dbReference>
<dbReference type="EMBL" id="JPPY01000139">
    <property type="protein sequence ID" value="KND32136.1"/>
    <property type="molecule type" value="Genomic_DNA"/>
</dbReference>
<accession>A0A0L0K2U2</accession>
<dbReference type="GO" id="GO:0016747">
    <property type="term" value="F:acyltransferase activity, transferring groups other than amino-acyl groups"/>
    <property type="evidence" value="ECO:0007669"/>
    <property type="project" value="InterPro"/>
</dbReference>
<reference evidence="3" key="1">
    <citation type="submission" date="2014-07" db="EMBL/GenBank/DDBJ databases">
        <title>Genome sequencing of plant-pathogenic Streptomyces species.</title>
        <authorList>
            <person name="Harrison J."/>
            <person name="Sapp M."/>
            <person name="Thwaites R."/>
            <person name="Studholme D.J."/>
        </authorList>
    </citation>
    <scope>NUCLEOTIDE SEQUENCE [LARGE SCALE GENOMIC DNA]</scope>
    <source>
        <strain evidence="3">NCPPB 4445</strain>
    </source>
</reference>
<dbReference type="AlphaFoldDB" id="A0A0L0K2U2"/>
<keyword evidence="2" id="KW-0808">Transferase</keyword>
<gene>
    <name evidence="2" type="ORF">IQ63_24215</name>
</gene>
<dbReference type="Pfam" id="PF13302">
    <property type="entry name" value="Acetyltransf_3"/>
    <property type="match status" value="1"/>
</dbReference>
<dbReference type="OrthoDB" id="9132139at2"/>
<protein>
    <submittedName>
        <fullName evidence="2">Acetyltransferase</fullName>
    </submittedName>
</protein>
<comment type="caution">
    <text evidence="2">The sequence shown here is derived from an EMBL/GenBank/DDBJ whole genome shotgun (WGS) entry which is preliminary data.</text>
</comment>
<dbReference type="PANTHER" id="PTHR43792">
    <property type="entry name" value="GNAT FAMILY, PUTATIVE (AFU_ORTHOLOGUE AFUA_3G00765)-RELATED-RELATED"/>
    <property type="match status" value="1"/>
</dbReference>